<comment type="caution">
    <text evidence="1">Lacks conserved residue(s) required for the propagation of feature annotation.</text>
</comment>
<dbReference type="STRING" id="7070.A0A139W9X9"/>
<dbReference type="Gene3D" id="2.10.25.10">
    <property type="entry name" value="Laminin"/>
    <property type="match status" value="2"/>
</dbReference>
<dbReference type="SMART" id="SM00181">
    <property type="entry name" value="EGF"/>
    <property type="match status" value="2"/>
</dbReference>
<dbReference type="Proteomes" id="UP000007266">
    <property type="component" value="Unassembled WGS sequence"/>
</dbReference>
<dbReference type="InParanoid" id="A0A139W9X9"/>
<dbReference type="EMBL" id="KQ971817">
    <property type="protein sequence ID" value="KYB24723.1"/>
    <property type="molecule type" value="Genomic_DNA"/>
</dbReference>
<dbReference type="PROSITE" id="PS50026">
    <property type="entry name" value="EGF_3"/>
    <property type="match status" value="1"/>
</dbReference>
<keyword evidence="5" id="KW-1185">Reference proteome</keyword>
<sequence length="133" mass="14444">YHELRYNKSLTSPCHDNECTHLCLLVPGGHRCSCPDSAVPSSHRTKAEIKCDAAQERPRPDPRICLCQNGGLCRETDSNELECECPPDFQGQYCDIHAAQSRADAASNTIAIVVPIVILLLLGSAAGICEIPE</sequence>
<evidence type="ECO:0000259" key="3">
    <source>
        <dbReference type="PROSITE" id="PS50026"/>
    </source>
</evidence>
<feature type="domain" description="EGF-like" evidence="3">
    <location>
        <begin position="61"/>
        <end position="95"/>
    </location>
</feature>
<dbReference type="PANTHER" id="PTHR22722:SF14">
    <property type="entry name" value="MEGALIN, ISOFORM A"/>
    <property type="match status" value="1"/>
</dbReference>
<keyword evidence="2" id="KW-1133">Transmembrane helix</keyword>
<dbReference type="PANTHER" id="PTHR22722">
    <property type="entry name" value="LOW-DENSITY LIPOPROTEIN RECEPTOR-RELATED PROTEIN 2-RELATED"/>
    <property type="match status" value="1"/>
</dbReference>
<protein>
    <submittedName>
        <fullName evidence="4">Low-density lipoprotein receptor-related protein 2-like protein</fullName>
    </submittedName>
</protein>
<dbReference type="PROSITE" id="PS00022">
    <property type="entry name" value="EGF_1"/>
    <property type="match status" value="1"/>
</dbReference>
<reference evidence="4 5" key="2">
    <citation type="journal article" date="2010" name="Nucleic Acids Res.">
        <title>BeetleBase in 2010: revisions to provide comprehensive genomic information for Tribolium castaneum.</title>
        <authorList>
            <person name="Kim H.S."/>
            <person name="Murphy T."/>
            <person name="Xia J."/>
            <person name="Caragea D."/>
            <person name="Park Y."/>
            <person name="Beeman R.W."/>
            <person name="Lorenzen M.D."/>
            <person name="Butcher S."/>
            <person name="Manak J.R."/>
            <person name="Brown S.J."/>
        </authorList>
    </citation>
    <scope>NUCLEOTIDE SEQUENCE [LARGE SCALE GENOMIC DNA]</scope>
    <source>
        <strain evidence="4 5">Georgia GA2</strain>
    </source>
</reference>
<keyword evidence="1" id="KW-0245">EGF-like domain</keyword>
<keyword evidence="4" id="KW-0675">Receptor</keyword>
<evidence type="ECO:0000256" key="2">
    <source>
        <dbReference type="SAM" id="Phobius"/>
    </source>
</evidence>
<evidence type="ECO:0000313" key="4">
    <source>
        <dbReference type="EMBL" id="KYB24723.1"/>
    </source>
</evidence>
<keyword evidence="1" id="KW-1015">Disulfide bond</keyword>
<keyword evidence="2" id="KW-0812">Transmembrane</keyword>
<feature type="non-terminal residue" evidence="4">
    <location>
        <position position="1"/>
    </location>
</feature>
<feature type="disulfide bond" evidence="1">
    <location>
        <begin position="85"/>
        <end position="94"/>
    </location>
</feature>
<organism evidence="4 5">
    <name type="scientific">Tribolium castaneum</name>
    <name type="common">Red flour beetle</name>
    <dbReference type="NCBI Taxonomy" id="7070"/>
    <lineage>
        <taxon>Eukaryota</taxon>
        <taxon>Metazoa</taxon>
        <taxon>Ecdysozoa</taxon>
        <taxon>Arthropoda</taxon>
        <taxon>Hexapoda</taxon>
        <taxon>Insecta</taxon>
        <taxon>Pterygota</taxon>
        <taxon>Neoptera</taxon>
        <taxon>Endopterygota</taxon>
        <taxon>Coleoptera</taxon>
        <taxon>Polyphaga</taxon>
        <taxon>Cucujiformia</taxon>
        <taxon>Tenebrionidae</taxon>
        <taxon>Tenebrionidae incertae sedis</taxon>
        <taxon>Tribolium</taxon>
    </lineage>
</organism>
<dbReference type="OMA" id="NELECEC"/>
<dbReference type="SUPFAM" id="SSF57196">
    <property type="entry name" value="EGF/Laminin"/>
    <property type="match status" value="1"/>
</dbReference>
<name>A0A139W9X9_TRICA</name>
<proteinExistence type="predicted"/>
<accession>A0A139W9X9</accession>
<dbReference type="AlphaFoldDB" id="A0A139W9X9"/>
<gene>
    <name evidence="4" type="primary">AUGUSTUS-3.0.2_34950</name>
    <name evidence="4" type="ORF">TcasGA2_TC034950</name>
</gene>
<keyword evidence="4" id="KW-0449">Lipoprotein</keyword>
<dbReference type="InterPro" id="IPR051221">
    <property type="entry name" value="LDLR-related"/>
</dbReference>
<feature type="transmembrane region" description="Helical" evidence="2">
    <location>
        <begin position="110"/>
        <end position="128"/>
    </location>
</feature>
<reference evidence="4 5" key="1">
    <citation type="journal article" date="2008" name="Nature">
        <title>The genome of the model beetle and pest Tribolium castaneum.</title>
        <authorList>
            <consortium name="Tribolium Genome Sequencing Consortium"/>
            <person name="Richards S."/>
            <person name="Gibbs R.A."/>
            <person name="Weinstock G.M."/>
            <person name="Brown S.J."/>
            <person name="Denell R."/>
            <person name="Beeman R.W."/>
            <person name="Gibbs R."/>
            <person name="Beeman R.W."/>
            <person name="Brown S.J."/>
            <person name="Bucher G."/>
            <person name="Friedrich M."/>
            <person name="Grimmelikhuijzen C.J."/>
            <person name="Klingler M."/>
            <person name="Lorenzen M."/>
            <person name="Richards S."/>
            <person name="Roth S."/>
            <person name="Schroder R."/>
            <person name="Tautz D."/>
            <person name="Zdobnov E.M."/>
            <person name="Muzny D."/>
            <person name="Gibbs R.A."/>
            <person name="Weinstock G.M."/>
            <person name="Attaway T."/>
            <person name="Bell S."/>
            <person name="Buhay C.J."/>
            <person name="Chandrabose M.N."/>
            <person name="Chavez D."/>
            <person name="Clerk-Blankenburg K.P."/>
            <person name="Cree A."/>
            <person name="Dao M."/>
            <person name="Davis C."/>
            <person name="Chacko J."/>
            <person name="Dinh H."/>
            <person name="Dugan-Rocha S."/>
            <person name="Fowler G."/>
            <person name="Garner T.T."/>
            <person name="Garnes J."/>
            <person name="Gnirke A."/>
            <person name="Hawes A."/>
            <person name="Hernandez J."/>
            <person name="Hines S."/>
            <person name="Holder M."/>
            <person name="Hume J."/>
            <person name="Jhangiani S.N."/>
            <person name="Joshi V."/>
            <person name="Khan Z.M."/>
            <person name="Jackson L."/>
            <person name="Kovar C."/>
            <person name="Kowis A."/>
            <person name="Lee S."/>
            <person name="Lewis L.R."/>
            <person name="Margolis J."/>
            <person name="Morgan M."/>
            <person name="Nazareth L.V."/>
            <person name="Nguyen N."/>
            <person name="Okwuonu G."/>
            <person name="Parker D."/>
            <person name="Richards S."/>
            <person name="Ruiz S.J."/>
            <person name="Santibanez J."/>
            <person name="Savard J."/>
            <person name="Scherer S.E."/>
            <person name="Schneider B."/>
            <person name="Sodergren E."/>
            <person name="Tautz D."/>
            <person name="Vattahil S."/>
            <person name="Villasana D."/>
            <person name="White C.S."/>
            <person name="Wright R."/>
            <person name="Park Y."/>
            <person name="Beeman R.W."/>
            <person name="Lord J."/>
            <person name="Oppert B."/>
            <person name="Lorenzen M."/>
            <person name="Brown S."/>
            <person name="Wang L."/>
            <person name="Savard J."/>
            <person name="Tautz D."/>
            <person name="Richards S."/>
            <person name="Weinstock G."/>
            <person name="Gibbs R.A."/>
            <person name="Liu Y."/>
            <person name="Worley K."/>
            <person name="Weinstock G."/>
            <person name="Elsik C.G."/>
            <person name="Reese J.T."/>
            <person name="Elhaik E."/>
            <person name="Landan G."/>
            <person name="Graur D."/>
            <person name="Arensburger P."/>
            <person name="Atkinson P."/>
            <person name="Beeman R.W."/>
            <person name="Beidler J."/>
            <person name="Brown S.J."/>
            <person name="Demuth J.P."/>
            <person name="Drury D.W."/>
            <person name="Du Y.Z."/>
            <person name="Fujiwara H."/>
            <person name="Lorenzen M."/>
            <person name="Maselli V."/>
            <person name="Osanai M."/>
            <person name="Park Y."/>
            <person name="Robertson H.M."/>
            <person name="Tu Z."/>
            <person name="Wang J.J."/>
            <person name="Wang S."/>
            <person name="Richards S."/>
            <person name="Song H."/>
            <person name="Zhang L."/>
            <person name="Sodergren E."/>
            <person name="Werner D."/>
            <person name="Stanke M."/>
            <person name="Morgenstern B."/>
            <person name="Solovyev V."/>
            <person name="Kosarev P."/>
            <person name="Brown G."/>
            <person name="Chen H.C."/>
            <person name="Ermolaeva O."/>
            <person name="Hlavina W."/>
            <person name="Kapustin Y."/>
            <person name="Kiryutin B."/>
            <person name="Kitts P."/>
            <person name="Maglott D."/>
            <person name="Pruitt K."/>
            <person name="Sapojnikov V."/>
            <person name="Souvorov A."/>
            <person name="Mackey A.J."/>
            <person name="Waterhouse R.M."/>
            <person name="Wyder S."/>
            <person name="Zdobnov E.M."/>
            <person name="Zdobnov E.M."/>
            <person name="Wyder S."/>
            <person name="Kriventseva E.V."/>
            <person name="Kadowaki T."/>
            <person name="Bork P."/>
            <person name="Aranda M."/>
            <person name="Bao R."/>
            <person name="Beermann A."/>
            <person name="Berns N."/>
            <person name="Bolognesi R."/>
            <person name="Bonneton F."/>
            <person name="Bopp D."/>
            <person name="Brown S.J."/>
            <person name="Bucher G."/>
            <person name="Butts T."/>
            <person name="Chaumot A."/>
            <person name="Denell R.E."/>
            <person name="Ferrier D.E."/>
            <person name="Friedrich M."/>
            <person name="Gordon C.M."/>
            <person name="Jindra M."/>
            <person name="Klingler M."/>
            <person name="Lan Q."/>
            <person name="Lattorff H.M."/>
            <person name="Laudet V."/>
            <person name="von Levetsow C."/>
            <person name="Liu Z."/>
            <person name="Lutz R."/>
            <person name="Lynch J.A."/>
            <person name="da Fonseca R.N."/>
            <person name="Posnien N."/>
            <person name="Reuter R."/>
            <person name="Roth S."/>
            <person name="Savard J."/>
            <person name="Schinko J.B."/>
            <person name="Schmitt C."/>
            <person name="Schoppmeier M."/>
            <person name="Schroder R."/>
            <person name="Shippy T.D."/>
            <person name="Simonnet F."/>
            <person name="Marques-Souza H."/>
            <person name="Tautz D."/>
            <person name="Tomoyasu Y."/>
            <person name="Trauner J."/>
            <person name="Van der Zee M."/>
            <person name="Vervoort M."/>
            <person name="Wittkopp N."/>
            <person name="Wimmer E.A."/>
            <person name="Yang X."/>
            <person name="Jones A.K."/>
            <person name="Sattelle D.B."/>
            <person name="Ebert P.R."/>
            <person name="Nelson D."/>
            <person name="Scott J.G."/>
            <person name="Beeman R.W."/>
            <person name="Muthukrishnan S."/>
            <person name="Kramer K.J."/>
            <person name="Arakane Y."/>
            <person name="Beeman R.W."/>
            <person name="Zhu Q."/>
            <person name="Hogenkamp D."/>
            <person name="Dixit R."/>
            <person name="Oppert B."/>
            <person name="Jiang H."/>
            <person name="Zou Z."/>
            <person name="Marshall J."/>
            <person name="Elpidina E."/>
            <person name="Vinokurov K."/>
            <person name="Oppert C."/>
            <person name="Zou Z."/>
            <person name="Evans J."/>
            <person name="Lu Z."/>
            <person name="Zhao P."/>
            <person name="Sumathipala N."/>
            <person name="Altincicek B."/>
            <person name="Vilcinskas A."/>
            <person name="Williams M."/>
            <person name="Hultmark D."/>
            <person name="Hetru C."/>
            <person name="Jiang H."/>
            <person name="Grimmelikhuijzen C.J."/>
            <person name="Hauser F."/>
            <person name="Cazzamali G."/>
            <person name="Williamson M."/>
            <person name="Park Y."/>
            <person name="Li B."/>
            <person name="Tanaka Y."/>
            <person name="Predel R."/>
            <person name="Neupert S."/>
            <person name="Schachtner J."/>
            <person name="Verleyen P."/>
            <person name="Raible F."/>
            <person name="Bork P."/>
            <person name="Friedrich M."/>
            <person name="Walden K.K."/>
            <person name="Robertson H.M."/>
            <person name="Angeli S."/>
            <person name="Foret S."/>
            <person name="Bucher G."/>
            <person name="Schuetz S."/>
            <person name="Maleszka R."/>
            <person name="Wimmer E.A."/>
            <person name="Beeman R.W."/>
            <person name="Lorenzen M."/>
            <person name="Tomoyasu Y."/>
            <person name="Miller S.C."/>
            <person name="Grossmann D."/>
            <person name="Bucher G."/>
        </authorList>
    </citation>
    <scope>NUCLEOTIDE SEQUENCE [LARGE SCALE GENOMIC DNA]</scope>
    <source>
        <strain evidence="4 5">Georgia GA2</strain>
    </source>
</reference>
<dbReference type="InterPro" id="IPR000742">
    <property type="entry name" value="EGF"/>
</dbReference>
<evidence type="ECO:0000313" key="5">
    <source>
        <dbReference type="Proteomes" id="UP000007266"/>
    </source>
</evidence>
<evidence type="ECO:0000256" key="1">
    <source>
        <dbReference type="PROSITE-ProRule" id="PRU00076"/>
    </source>
</evidence>
<keyword evidence="2" id="KW-0472">Membrane</keyword>